<dbReference type="InterPro" id="IPR050524">
    <property type="entry name" value="APC_YAT"/>
</dbReference>
<evidence type="ECO:0000256" key="3">
    <source>
        <dbReference type="ARBA" id="ARBA00022692"/>
    </source>
</evidence>
<evidence type="ECO:0000256" key="2">
    <source>
        <dbReference type="ARBA" id="ARBA00022448"/>
    </source>
</evidence>
<keyword evidence="4" id="KW-0029">Amino-acid transport</keyword>
<feature type="transmembrane region" description="Helical" evidence="8">
    <location>
        <begin position="278"/>
        <end position="297"/>
    </location>
</feature>
<feature type="transmembrane region" description="Helical" evidence="8">
    <location>
        <begin position="484"/>
        <end position="503"/>
    </location>
</feature>
<dbReference type="InterPro" id="IPR004840">
    <property type="entry name" value="Amino_acid_permease_CS"/>
</dbReference>
<dbReference type="EMBL" id="VCAU01000037">
    <property type="protein sequence ID" value="KAF9889321.1"/>
    <property type="molecule type" value="Genomic_DNA"/>
</dbReference>
<evidence type="ECO:0000256" key="1">
    <source>
        <dbReference type="ARBA" id="ARBA00004141"/>
    </source>
</evidence>
<evidence type="ECO:0000256" key="5">
    <source>
        <dbReference type="ARBA" id="ARBA00022989"/>
    </source>
</evidence>
<keyword evidence="2" id="KW-0813">Transport</keyword>
<dbReference type="FunFam" id="1.20.1740.10:FF:000006">
    <property type="entry name" value="General amino acid permease"/>
    <property type="match status" value="1"/>
</dbReference>
<feature type="transmembrane region" description="Helical" evidence="8">
    <location>
        <begin position="49"/>
        <end position="70"/>
    </location>
</feature>
<keyword evidence="6 8" id="KW-0472">Membrane</keyword>
<feature type="compositionally biased region" description="Acidic residues" evidence="7">
    <location>
        <begin position="12"/>
        <end position="21"/>
    </location>
</feature>
<dbReference type="GO" id="GO:0016020">
    <property type="term" value="C:membrane"/>
    <property type="evidence" value="ECO:0007669"/>
    <property type="project" value="UniProtKB-SubCell"/>
</dbReference>
<comment type="caution">
    <text evidence="10">The sequence shown here is derived from an EMBL/GenBank/DDBJ whole genome shotgun (WGS) entry which is preliminary data.</text>
</comment>
<feature type="transmembrane region" description="Helical" evidence="8">
    <location>
        <begin position="76"/>
        <end position="96"/>
    </location>
</feature>
<protein>
    <recommendedName>
        <fullName evidence="9">Amino acid permease/ SLC12A domain-containing protein</fullName>
    </recommendedName>
</protein>
<feature type="region of interest" description="Disordered" evidence="7">
    <location>
        <begin position="1"/>
        <end position="39"/>
    </location>
</feature>
<feature type="domain" description="Amino acid permease/ SLC12A" evidence="9">
    <location>
        <begin position="48"/>
        <end position="508"/>
    </location>
</feature>
<keyword evidence="11" id="KW-1185">Reference proteome</keyword>
<evidence type="ECO:0000256" key="6">
    <source>
        <dbReference type="ARBA" id="ARBA00023136"/>
    </source>
</evidence>
<dbReference type="PIRSF" id="PIRSF006060">
    <property type="entry name" value="AA_transporter"/>
    <property type="match status" value="1"/>
</dbReference>
<evidence type="ECO:0000256" key="7">
    <source>
        <dbReference type="SAM" id="MobiDB-lite"/>
    </source>
</evidence>
<dbReference type="InterPro" id="IPR004841">
    <property type="entry name" value="AA-permease/SLC12A_dom"/>
</dbReference>
<reference evidence="10" key="1">
    <citation type="journal article" date="2019" name="Beilstein J. Org. Chem.">
        <title>Nanangenines: drimane sesquiterpenoids as the dominant metabolite cohort of a novel Australian fungus, Aspergillus nanangensis.</title>
        <authorList>
            <person name="Lacey H.J."/>
            <person name="Gilchrist C.L.M."/>
            <person name="Crombie A."/>
            <person name="Kalaitzis J.A."/>
            <person name="Vuong D."/>
            <person name="Rutledge P.J."/>
            <person name="Turner P."/>
            <person name="Pitt J.I."/>
            <person name="Lacey E."/>
            <person name="Chooi Y.H."/>
            <person name="Piggott A.M."/>
        </authorList>
    </citation>
    <scope>NUCLEOTIDE SEQUENCE</scope>
    <source>
        <strain evidence="10">MST-FP2251</strain>
    </source>
</reference>
<keyword evidence="3 8" id="KW-0812">Transmembrane</keyword>
<feature type="transmembrane region" description="Helical" evidence="8">
    <location>
        <begin position="130"/>
        <end position="151"/>
    </location>
</feature>
<dbReference type="Pfam" id="PF00324">
    <property type="entry name" value="AA_permease"/>
    <property type="match status" value="1"/>
</dbReference>
<evidence type="ECO:0000256" key="8">
    <source>
        <dbReference type="SAM" id="Phobius"/>
    </source>
</evidence>
<sequence>MFTKEKPNTDLDYTEGNDNIDIEASTPNHASDSQHASKSLNRGLKSRHVGMFSIAGAIGTGLLISSGTALSRGGPGSMFIAYSFVGALVLNIMSALGEMAVYMPMDQGFSGYASRLVDPAFGFATGMNYFLKYVVLLANNLTASGIIMQYWLPDINVAVWVVSFAVPIIIINFAPVKYFGEVEFGAACIKTLTIVGLMILCLVIDLGGTPQGRIGFRYWKNPGAFKEYLVDGPTGQFLGFWTSVTNAAFAYMGSEMVGMTFGEASKPWRTIPKAINATFWRISFFYIGGVFCLGLVVSSSSDRLIDATKASTGAGASPFVVAITDSGITVLPHIINACLLIFVLSAANTDIYIASRTLYGLSKDGYIPSVFRITKRSIPVFSVGLASAFFLLALLNVNSASTVVFGYLVSLSTILGLLNWVSILISFLSFQQGMKAQGISRDALPYVGKFQLWRSRITLFFTALVILTSGFASFIHKFDATTFVVNYVGIVLYIFWFLAYKLLRRTKFVGFKTMDITTNIVTKQYIQELENAQAD</sequence>
<feature type="transmembrane region" description="Helical" evidence="8">
    <location>
        <begin position="457"/>
        <end position="478"/>
    </location>
</feature>
<evidence type="ECO:0000313" key="10">
    <source>
        <dbReference type="EMBL" id="KAF9889321.1"/>
    </source>
</evidence>
<accession>A0AAD4CMS6</accession>
<feature type="transmembrane region" description="Helical" evidence="8">
    <location>
        <begin position="238"/>
        <end position="257"/>
    </location>
</feature>
<evidence type="ECO:0000256" key="4">
    <source>
        <dbReference type="ARBA" id="ARBA00022970"/>
    </source>
</evidence>
<feature type="compositionally biased region" description="Polar residues" evidence="7">
    <location>
        <begin position="25"/>
        <end position="39"/>
    </location>
</feature>
<feature type="transmembrane region" description="Helical" evidence="8">
    <location>
        <begin position="407"/>
        <end position="430"/>
    </location>
</feature>
<keyword evidence="5 8" id="KW-1133">Transmembrane helix</keyword>
<dbReference type="PANTHER" id="PTHR43341:SF9">
    <property type="entry name" value="DICARBOXYLIC AMINO ACID PERMEASE"/>
    <property type="match status" value="1"/>
</dbReference>
<feature type="transmembrane region" description="Helical" evidence="8">
    <location>
        <begin position="157"/>
        <end position="175"/>
    </location>
</feature>
<dbReference type="PANTHER" id="PTHR43341">
    <property type="entry name" value="AMINO ACID PERMEASE"/>
    <property type="match status" value="1"/>
</dbReference>
<comment type="subcellular location">
    <subcellularLocation>
        <location evidence="1">Membrane</location>
        <topology evidence="1">Multi-pass membrane protein</topology>
    </subcellularLocation>
</comment>
<evidence type="ECO:0000259" key="9">
    <source>
        <dbReference type="Pfam" id="PF00324"/>
    </source>
</evidence>
<dbReference type="GO" id="GO:0015171">
    <property type="term" value="F:amino acid transmembrane transporter activity"/>
    <property type="evidence" value="ECO:0007669"/>
    <property type="project" value="TreeGrafter"/>
</dbReference>
<proteinExistence type="predicted"/>
<evidence type="ECO:0000313" key="11">
    <source>
        <dbReference type="Proteomes" id="UP001194746"/>
    </source>
</evidence>
<feature type="transmembrane region" description="Helical" evidence="8">
    <location>
        <begin position="187"/>
        <end position="208"/>
    </location>
</feature>
<feature type="transmembrane region" description="Helical" evidence="8">
    <location>
        <begin position="376"/>
        <end position="395"/>
    </location>
</feature>
<reference evidence="10" key="2">
    <citation type="submission" date="2020-02" db="EMBL/GenBank/DDBJ databases">
        <authorList>
            <person name="Gilchrist C.L.M."/>
            <person name="Chooi Y.-H."/>
        </authorList>
    </citation>
    <scope>NUCLEOTIDE SEQUENCE</scope>
    <source>
        <strain evidence="10">MST-FP2251</strain>
    </source>
</reference>
<dbReference type="Proteomes" id="UP001194746">
    <property type="component" value="Unassembled WGS sequence"/>
</dbReference>
<dbReference type="AlphaFoldDB" id="A0AAD4CMS6"/>
<gene>
    <name evidence="10" type="ORF">FE257_007431</name>
</gene>
<name>A0AAD4CMS6_ASPNN</name>
<organism evidence="10 11">
    <name type="scientific">Aspergillus nanangensis</name>
    <dbReference type="NCBI Taxonomy" id="2582783"/>
    <lineage>
        <taxon>Eukaryota</taxon>
        <taxon>Fungi</taxon>
        <taxon>Dikarya</taxon>
        <taxon>Ascomycota</taxon>
        <taxon>Pezizomycotina</taxon>
        <taxon>Eurotiomycetes</taxon>
        <taxon>Eurotiomycetidae</taxon>
        <taxon>Eurotiales</taxon>
        <taxon>Aspergillaceae</taxon>
        <taxon>Aspergillus</taxon>
        <taxon>Aspergillus subgen. Circumdati</taxon>
    </lineage>
</organism>
<dbReference type="Gene3D" id="1.20.1740.10">
    <property type="entry name" value="Amino acid/polyamine transporter I"/>
    <property type="match status" value="1"/>
</dbReference>
<dbReference type="PROSITE" id="PS00218">
    <property type="entry name" value="AMINO_ACID_PERMEASE_1"/>
    <property type="match status" value="1"/>
</dbReference>